<dbReference type="Pfam" id="PF01284">
    <property type="entry name" value="MARVEL"/>
    <property type="match status" value="1"/>
</dbReference>
<sequence>MSTSAEHNGDDEISAMILSPDPHQPSTKNESHSTPQINCLVLDMQYVKSFTGILKVIEIVLDIVAAICVGMVDVCGTSCLAEEFFQFVCSFTLLLTTALYFIHVFSLLQKIVFIKWPLVDCIFSVIFTLLYIIGSSLMAARAVTVSGKVASAFGFLAFIVYAMSLKHAYTVCKFGCKKQQSQPSPQKV</sequence>
<gene>
    <name evidence="8" type="primary">Cmtm4-001</name>
</gene>
<reference evidence="8" key="1">
    <citation type="submission" date="2020-04" db="EMBL/GenBank/DDBJ databases">
        <authorList>
            <person name="Neveu A P."/>
        </authorList>
    </citation>
    <scope>NUCLEOTIDE SEQUENCE</scope>
    <source>
        <tissue evidence="8">Whole embryo</tissue>
    </source>
</reference>
<dbReference type="PROSITE" id="PS51225">
    <property type="entry name" value="MARVEL"/>
    <property type="match status" value="1"/>
</dbReference>
<feature type="transmembrane region" description="Helical" evidence="6">
    <location>
        <begin position="118"/>
        <end position="143"/>
    </location>
</feature>
<dbReference type="PANTHER" id="PTHR22776:SF49">
    <property type="entry name" value="MARVEL DOMAIN-CONTAINING PROTEIN"/>
    <property type="match status" value="1"/>
</dbReference>
<dbReference type="EMBL" id="LR784031">
    <property type="protein sequence ID" value="CAB3231932.1"/>
    <property type="molecule type" value="mRNA"/>
</dbReference>
<evidence type="ECO:0000313" key="8">
    <source>
        <dbReference type="EMBL" id="CAB3231932.1"/>
    </source>
</evidence>
<evidence type="ECO:0000256" key="5">
    <source>
        <dbReference type="PROSITE-ProRule" id="PRU00581"/>
    </source>
</evidence>
<proteinExistence type="evidence at transcript level"/>
<name>A0A6F9DAD1_9ASCI</name>
<dbReference type="InterPro" id="IPR050578">
    <property type="entry name" value="MARVEL-CKLF_proteins"/>
</dbReference>
<protein>
    <submittedName>
        <fullName evidence="8">CKLF-like MARVEL transmembrane domain-containing protein 4</fullName>
    </submittedName>
</protein>
<accession>A0A6F9DAD1</accession>
<dbReference type="InterPro" id="IPR008253">
    <property type="entry name" value="Marvel"/>
</dbReference>
<keyword evidence="2 5" id="KW-0812">Transmembrane</keyword>
<dbReference type="AlphaFoldDB" id="A0A6F9DAD1"/>
<comment type="subcellular location">
    <subcellularLocation>
        <location evidence="1">Membrane</location>
        <topology evidence="1">Multi-pass membrane protein</topology>
    </subcellularLocation>
</comment>
<feature type="domain" description="MARVEL" evidence="7">
    <location>
        <begin position="46"/>
        <end position="173"/>
    </location>
</feature>
<evidence type="ECO:0000256" key="3">
    <source>
        <dbReference type="ARBA" id="ARBA00022989"/>
    </source>
</evidence>
<evidence type="ECO:0000259" key="7">
    <source>
        <dbReference type="PROSITE" id="PS51225"/>
    </source>
</evidence>
<evidence type="ECO:0000256" key="4">
    <source>
        <dbReference type="ARBA" id="ARBA00023136"/>
    </source>
</evidence>
<evidence type="ECO:0000256" key="2">
    <source>
        <dbReference type="ARBA" id="ARBA00022692"/>
    </source>
</evidence>
<organism evidence="8">
    <name type="scientific">Phallusia mammillata</name>
    <dbReference type="NCBI Taxonomy" id="59560"/>
    <lineage>
        <taxon>Eukaryota</taxon>
        <taxon>Metazoa</taxon>
        <taxon>Chordata</taxon>
        <taxon>Tunicata</taxon>
        <taxon>Ascidiacea</taxon>
        <taxon>Phlebobranchia</taxon>
        <taxon>Ascidiidae</taxon>
        <taxon>Phallusia</taxon>
    </lineage>
</organism>
<evidence type="ECO:0000256" key="6">
    <source>
        <dbReference type="SAM" id="Phobius"/>
    </source>
</evidence>
<feature type="transmembrane region" description="Helical" evidence="6">
    <location>
        <begin position="52"/>
        <end position="72"/>
    </location>
</feature>
<feature type="transmembrane region" description="Helical" evidence="6">
    <location>
        <begin position="149"/>
        <end position="169"/>
    </location>
</feature>
<evidence type="ECO:0000256" key="1">
    <source>
        <dbReference type="ARBA" id="ARBA00004141"/>
    </source>
</evidence>
<feature type="transmembrane region" description="Helical" evidence="6">
    <location>
        <begin position="84"/>
        <end position="106"/>
    </location>
</feature>
<dbReference type="GO" id="GO:0016020">
    <property type="term" value="C:membrane"/>
    <property type="evidence" value="ECO:0007669"/>
    <property type="project" value="UniProtKB-SubCell"/>
</dbReference>
<keyword evidence="3 6" id="KW-1133">Transmembrane helix</keyword>
<keyword evidence="4 5" id="KW-0472">Membrane</keyword>
<dbReference type="PANTHER" id="PTHR22776">
    <property type="entry name" value="MARVEL-CONTAINING POTENTIAL LIPID RAFT-ASSOCIATED PROTEIN"/>
    <property type="match status" value="1"/>
</dbReference>